<dbReference type="Gene3D" id="2.40.50.140">
    <property type="entry name" value="Nucleic acid-binding proteins"/>
    <property type="match status" value="1"/>
</dbReference>
<dbReference type="Pfam" id="PF09329">
    <property type="entry name" value="zf-primase"/>
    <property type="match status" value="1"/>
</dbReference>
<dbReference type="STRING" id="196109.A0A136IY77"/>
<keyword evidence="12" id="KW-1185">Reference proteome</keyword>
<dbReference type="FunFam" id="2.40.50.140:FF:000174">
    <property type="entry name" value="DNA replication licensing factor mcm10"/>
    <property type="match status" value="1"/>
</dbReference>
<dbReference type="Pfam" id="PF22379">
    <property type="entry name" value="OB_MCM10"/>
    <property type="match status" value="1"/>
</dbReference>
<dbReference type="InterPro" id="IPR055065">
    <property type="entry name" value="OB_MCM10"/>
</dbReference>
<dbReference type="InterPro" id="IPR040184">
    <property type="entry name" value="Mcm10"/>
</dbReference>
<evidence type="ECO:0000313" key="11">
    <source>
        <dbReference type="EMBL" id="KXJ89706.1"/>
    </source>
</evidence>
<dbReference type="InParanoid" id="A0A136IY77"/>
<dbReference type="InterPro" id="IPR015408">
    <property type="entry name" value="Znf_Mcm10/DnaG"/>
</dbReference>
<accession>A0A136IY77</accession>
<evidence type="ECO:0000313" key="12">
    <source>
        <dbReference type="Proteomes" id="UP000070501"/>
    </source>
</evidence>
<feature type="compositionally biased region" description="Polar residues" evidence="8">
    <location>
        <begin position="296"/>
        <end position="305"/>
    </location>
</feature>
<evidence type="ECO:0000256" key="1">
    <source>
        <dbReference type="ARBA" id="ARBA00004123"/>
    </source>
</evidence>
<feature type="compositionally biased region" description="Basic and acidic residues" evidence="8">
    <location>
        <begin position="93"/>
        <end position="102"/>
    </location>
</feature>
<keyword evidence="7" id="KW-0539">Nucleus</keyword>
<feature type="region of interest" description="Disordered" evidence="8">
    <location>
        <begin position="627"/>
        <end position="648"/>
    </location>
</feature>
<dbReference type="PANTHER" id="PTHR13454:SF11">
    <property type="entry name" value="PROTEIN MCM10 HOMOLOG"/>
    <property type="match status" value="1"/>
</dbReference>
<evidence type="ECO:0000256" key="3">
    <source>
        <dbReference type="ARBA" id="ARBA00022705"/>
    </source>
</evidence>
<feature type="compositionally biased region" description="Low complexity" evidence="8">
    <location>
        <begin position="677"/>
        <end position="698"/>
    </location>
</feature>
<keyword evidence="6" id="KW-0862">Zinc</keyword>
<evidence type="ECO:0000259" key="9">
    <source>
        <dbReference type="Pfam" id="PF09329"/>
    </source>
</evidence>
<dbReference type="GO" id="GO:0008270">
    <property type="term" value="F:zinc ion binding"/>
    <property type="evidence" value="ECO:0007669"/>
    <property type="project" value="UniProtKB-KW"/>
</dbReference>
<dbReference type="GO" id="GO:0003697">
    <property type="term" value="F:single-stranded DNA binding"/>
    <property type="evidence" value="ECO:0007669"/>
    <property type="project" value="InterPro"/>
</dbReference>
<evidence type="ECO:0000259" key="10">
    <source>
        <dbReference type="Pfam" id="PF22379"/>
    </source>
</evidence>
<name>A0A136IY77_9PEZI</name>
<dbReference type="InterPro" id="IPR012340">
    <property type="entry name" value="NA-bd_OB-fold"/>
</dbReference>
<feature type="region of interest" description="Disordered" evidence="8">
    <location>
        <begin position="92"/>
        <end position="220"/>
    </location>
</feature>
<sequence>MTTGNPSNEPQWPPRSPHEVLLSTPGGREKLRRMINRTSPSPSPSKRTGARAQQPAANCLPDADADDDDEDDDEETLQLKLQAIQAQLKLKKLQKEKARKDPGGASATSRSNSALESSASITAKKITIPRHRERSAPPTQAEVQVPASPVRRAQQHVQDPTSPSRIRLGIDKGLTARDISLKRVPSTKRPTNAEQDGRHTQHSQRSTHAPSGSNENPRQPLTFGQRMQAAREDEQTRLDKQARVKQIRNTAFGIGKTELEDLKKHATEFPDVPEEPTQFSREDVLSGGQVRGAATSKPTTTTGSEGSAIEPYSGIHLSRRIIPHTTLARTLSGKEIYNIQDVLKHVKAPEFELPDVEKDIVIFGIIASKSDPKPHKTQSALKEKAGRDEGPAKFMVMKLVDLQWELDLFLFNSGFDRYWKLTPGTVLAILNPTIMPPQAGKTDTGKFSLVINSGEDTILEVGNAKDLGFCKSVRRDGKICDSWVNKKRTEFCEFHMNAVLDKHLKARQDINAFNTGPGPRSGSAASGRRGGSFRGKGKDKEDGRHRGAFDRETQSHWFLHKKDSAAAMLDNEVLSGRVTGTIERGEALKRRLATEEKERGIMKQLGKVGAGAGKEYMRLAQHKREVPISGGSVPPDPTDTAIAGNEPTRVDARSLGLLKGKDHQIHLSPVKRKRTESALSGSFLSSSSTSTFRNVPSSAGASSKTEALGWGGGLKSKLSRMKDGENLRKGNSQLSLDDIDLAAGTGTGTAKSSNDQAPSRKKTRFVTEKGIRIAGRESLGNELVKTTDTTTKASGTKPRMVMLDDDDDDDLLILDE</sequence>
<dbReference type="GO" id="GO:0006270">
    <property type="term" value="P:DNA replication initiation"/>
    <property type="evidence" value="ECO:0007669"/>
    <property type="project" value="InterPro"/>
</dbReference>
<keyword evidence="4" id="KW-0479">Metal-binding</keyword>
<evidence type="ECO:0000256" key="4">
    <source>
        <dbReference type="ARBA" id="ARBA00022723"/>
    </source>
</evidence>
<evidence type="ECO:0000256" key="7">
    <source>
        <dbReference type="ARBA" id="ARBA00023242"/>
    </source>
</evidence>
<evidence type="ECO:0000256" key="5">
    <source>
        <dbReference type="ARBA" id="ARBA00022771"/>
    </source>
</evidence>
<evidence type="ECO:0000256" key="6">
    <source>
        <dbReference type="ARBA" id="ARBA00022833"/>
    </source>
</evidence>
<feature type="compositionally biased region" description="Polar residues" evidence="8">
    <location>
        <begin position="155"/>
        <end position="164"/>
    </location>
</feature>
<keyword evidence="3" id="KW-0235">DNA replication</keyword>
<dbReference type="GO" id="GO:0043596">
    <property type="term" value="C:nuclear replication fork"/>
    <property type="evidence" value="ECO:0007669"/>
    <property type="project" value="TreeGrafter"/>
</dbReference>
<dbReference type="OrthoDB" id="273123at2759"/>
<feature type="region of interest" description="Disordered" evidence="8">
    <location>
        <begin position="1"/>
        <end position="77"/>
    </location>
</feature>
<reference evidence="12" key="1">
    <citation type="submission" date="2016-02" db="EMBL/GenBank/DDBJ databases">
        <title>Draft genome sequence of Microdochium bolleyi, a fungal endophyte of beachgrass.</title>
        <authorList>
            <consortium name="DOE Joint Genome Institute"/>
            <person name="David A.S."/>
            <person name="May G."/>
            <person name="Haridas S."/>
            <person name="Lim J."/>
            <person name="Wang M."/>
            <person name="Labutti K."/>
            <person name="Lipzen A."/>
            <person name="Barry K."/>
            <person name="Grigoriev I.V."/>
        </authorList>
    </citation>
    <scope>NUCLEOTIDE SEQUENCE [LARGE SCALE GENOMIC DNA]</scope>
    <source>
        <strain evidence="12">J235TASD1</strain>
    </source>
</reference>
<evidence type="ECO:0000256" key="8">
    <source>
        <dbReference type="SAM" id="MobiDB-lite"/>
    </source>
</evidence>
<feature type="compositionally biased region" description="Low complexity" evidence="8">
    <location>
        <begin position="788"/>
        <end position="797"/>
    </location>
</feature>
<feature type="compositionally biased region" description="Low complexity" evidence="8">
    <location>
        <begin position="516"/>
        <end position="527"/>
    </location>
</feature>
<feature type="region of interest" description="Disordered" evidence="8">
    <location>
        <begin position="666"/>
        <end position="715"/>
    </location>
</feature>
<feature type="region of interest" description="Disordered" evidence="8">
    <location>
        <begin position="788"/>
        <end position="808"/>
    </location>
</feature>
<comment type="subcellular location">
    <subcellularLocation>
        <location evidence="1">Nucleus</location>
    </subcellularLocation>
</comment>
<feature type="region of interest" description="Disordered" evidence="8">
    <location>
        <begin position="270"/>
        <end position="310"/>
    </location>
</feature>
<feature type="compositionally biased region" description="Acidic residues" evidence="8">
    <location>
        <begin position="63"/>
        <end position="76"/>
    </location>
</feature>
<proteinExistence type="inferred from homology"/>
<feature type="compositionally biased region" description="Low complexity" evidence="8">
    <location>
        <begin position="106"/>
        <end position="120"/>
    </location>
</feature>
<feature type="region of interest" description="Disordered" evidence="8">
    <location>
        <begin position="511"/>
        <end position="550"/>
    </location>
</feature>
<organism evidence="11 12">
    <name type="scientific">Microdochium bolleyi</name>
    <dbReference type="NCBI Taxonomy" id="196109"/>
    <lineage>
        <taxon>Eukaryota</taxon>
        <taxon>Fungi</taxon>
        <taxon>Dikarya</taxon>
        <taxon>Ascomycota</taxon>
        <taxon>Pezizomycotina</taxon>
        <taxon>Sordariomycetes</taxon>
        <taxon>Xylariomycetidae</taxon>
        <taxon>Xylariales</taxon>
        <taxon>Microdochiaceae</taxon>
        <taxon>Microdochium</taxon>
    </lineage>
</organism>
<feature type="domain" description="Zinc finger Mcm10/DnaG-type" evidence="9">
    <location>
        <begin position="462"/>
        <end position="504"/>
    </location>
</feature>
<comment type="similarity">
    <text evidence="2">Belongs to the MCM10 family.</text>
</comment>
<dbReference type="PANTHER" id="PTHR13454">
    <property type="entry name" value="PROTEIN MCM10 HOMOLOG"/>
    <property type="match status" value="1"/>
</dbReference>
<keyword evidence="5" id="KW-0863">Zinc-finger</keyword>
<gene>
    <name evidence="11" type="ORF">Micbo1qcDRAFT_10261</name>
</gene>
<feature type="compositionally biased region" description="Basic and acidic residues" evidence="8">
    <location>
        <begin position="536"/>
        <end position="550"/>
    </location>
</feature>
<dbReference type="EMBL" id="KQ964254">
    <property type="protein sequence ID" value="KXJ89706.1"/>
    <property type="molecule type" value="Genomic_DNA"/>
</dbReference>
<evidence type="ECO:0000256" key="2">
    <source>
        <dbReference type="ARBA" id="ARBA00009679"/>
    </source>
</evidence>
<feature type="compositionally biased region" description="Polar residues" evidence="8">
    <location>
        <begin position="203"/>
        <end position="219"/>
    </location>
</feature>
<feature type="compositionally biased region" description="Polar residues" evidence="8">
    <location>
        <begin position="1"/>
        <end position="10"/>
    </location>
</feature>
<dbReference type="GO" id="GO:0003688">
    <property type="term" value="F:DNA replication origin binding"/>
    <property type="evidence" value="ECO:0007669"/>
    <property type="project" value="TreeGrafter"/>
</dbReference>
<dbReference type="FunCoup" id="A0A136IY77">
    <property type="interactions" value="36"/>
</dbReference>
<dbReference type="AlphaFoldDB" id="A0A136IY77"/>
<dbReference type="Proteomes" id="UP000070501">
    <property type="component" value="Unassembled WGS sequence"/>
</dbReference>
<feature type="domain" description="MCM10 OB-fold" evidence="10">
    <location>
        <begin position="312"/>
        <end position="453"/>
    </location>
</feature>
<protein>
    <submittedName>
        <fullName evidence="11">Uncharacterized protein</fullName>
    </submittedName>
</protein>